<dbReference type="PROSITE" id="PS51898">
    <property type="entry name" value="TYR_RECOMBINASE"/>
    <property type="match status" value="1"/>
</dbReference>
<dbReference type="PROSITE" id="PS51900">
    <property type="entry name" value="CB"/>
    <property type="match status" value="1"/>
</dbReference>
<evidence type="ECO:0000256" key="5">
    <source>
        <dbReference type="PROSITE-ProRule" id="PRU01248"/>
    </source>
</evidence>
<gene>
    <name evidence="8" type="ORF">SAMN05421738_1074</name>
</gene>
<dbReference type="OrthoDB" id="9801717at2"/>
<feature type="domain" description="Tyr recombinase" evidence="6">
    <location>
        <begin position="180"/>
        <end position="352"/>
    </location>
</feature>
<comment type="similarity">
    <text evidence="1">Belongs to the 'phage' integrase family.</text>
</comment>
<dbReference type="Gene3D" id="1.10.150.130">
    <property type="match status" value="1"/>
</dbReference>
<keyword evidence="3 5" id="KW-0238">DNA-binding</keyword>
<dbReference type="Pfam" id="PF13495">
    <property type="entry name" value="Phage_int_SAM_4"/>
    <property type="match status" value="1"/>
</dbReference>
<dbReference type="InterPro" id="IPR050090">
    <property type="entry name" value="Tyrosine_recombinase_XerCD"/>
</dbReference>
<evidence type="ECO:0000256" key="3">
    <source>
        <dbReference type="ARBA" id="ARBA00023125"/>
    </source>
</evidence>
<dbReference type="InterPro" id="IPR011010">
    <property type="entry name" value="DNA_brk_join_enz"/>
</dbReference>
<dbReference type="GO" id="GO:0006310">
    <property type="term" value="P:DNA recombination"/>
    <property type="evidence" value="ECO:0007669"/>
    <property type="project" value="UniProtKB-KW"/>
</dbReference>
<dbReference type="GO" id="GO:0003677">
    <property type="term" value="F:DNA binding"/>
    <property type="evidence" value="ECO:0007669"/>
    <property type="project" value="UniProtKB-UniRule"/>
</dbReference>
<evidence type="ECO:0000313" key="9">
    <source>
        <dbReference type="Proteomes" id="UP000199149"/>
    </source>
</evidence>
<keyword evidence="2" id="KW-0229">DNA integration</keyword>
<evidence type="ECO:0000256" key="4">
    <source>
        <dbReference type="ARBA" id="ARBA00023172"/>
    </source>
</evidence>
<evidence type="ECO:0000256" key="2">
    <source>
        <dbReference type="ARBA" id="ARBA00022908"/>
    </source>
</evidence>
<accession>A0A1I4WI33</accession>
<dbReference type="AlphaFoldDB" id="A0A1I4WI33"/>
<dbReference type="InterPro" id="IPR010998">
    <property type="entry name" value="Integrase_recombinase_N"/>
</dbReference>
<evidence type="ECO:0000259" key="6">
    <source>
        <dbReference type="PROSITE" id="PS51898"/>
    </source>
</evidence>
<name>A0A1I4WI33_9FLAO</name>
<evidence type="ECO:0000313" key="8">
    <source>
        <dbReference type="EMBL" id="SFN12922.1"/>
    </source>
</evidence>
<dbReference type="EMBL" id="FOUZ01000007">
    <property type="protein sequence ID" value="SFN12922.1"/>
    <property type="molecule type" value="Genomic_DNA"/>
</dbReference>
<evidence type="ECO:0000259" key="7">
    <source>
        <dbReference type="PROSITE" id="PS51900"/>
    </source>
</evidence>
<keyword evidence="9" id="KW-1185">Reference proteome</keyword>
<proteinExistence type="inferred from homology"/>
<dbReference type="PANTHER" id="PTHR30349">
    <property type="entry name" value="PHAGE INTEGRASE-RELATED"/>
    <property type="match status" value="1"/>
</dbReference>
<reference evidence="9" key="1">
    <citation type="submission" date="2016-10" db="EMBL/GenBank/DDBJ databases">
        <authorList>
            <person name="Varghese N."/>
            <person name="Submissions S."/>
        </authorList>
    </citation>
    <scope>NUCLEOTIDE SEQUENCE [LARGE SCALE GENOMIC DNA]</scope>
    <source>
        <strain evidence="9">XJ109</strain>
    </source>
</reference>
<protein>
    <submittedName>
        <fullName evidence="8">Site-specific recombinase XerD</fullName>
    </submittedName>
</protein>
<dbReference type="SUPFAM" id="SSF56349">
    <property type="entry name" value="DNA breaking-rejoining enzymes"/>
    <property type="match status" value="1"/>
</dbReference>
<keyword evidence="4" id="KW-0233">DNA recombination</keyword>
<evidence type="ECO:0000256" key="1">
    <source>
        <dbReference type="ARBA" id="ARBA00008857"/>
    </source>
</evidence>
<sequence length="361" mass="42631">MFYLANYQFSFGVHRNRNIIFIRFPKNQELITDLKNYTKYVKYSSTYKMWYTPYSTYFCNLFQLPIQNYQGKQLLQYIDAINQEQLTLYIQELRLRAYSENTIRTYTIEFAQLLYFIKDEPIENVTPQQLRSYLLYCFKVLGISENQMHSRLNALKFYFEKVLKQPSFFFDIPRPKKPSKLPKILSQQDVIKLFEVTDNLKHLMILKLCYGLGLRVSEIVNIKITDIDSKTMMVHIQAAKGKKDRYVPLPNSILDELREYYSTYKPQLYLFEGIYNSAYAIRSAQAVFKNALKKAKINKPIGIHGLRHSYATHLLEYGTDMSFIQKLLGHNNIKTTQIYAKITNTFLSKVISPLDELNSKK</sequence>
<dbReference type="InterPro" id="IPR004107">
    <property type="entry name" value="Integrase_SAM-like_N"/>
</dbReference>
<dbReference type="GO" id="GO:0015074">
    <property type="term" value="P:DNA integration"/>
    <property type="evidence" value="ECO:0007669"/>
    <property type="project" value="UniProtKB-KW"/>
</dbReference>
<dbReference type="InterPro" id="IPR013762">
    <property type="entry name" value="Integrase-like_cat_sf"/>
</dbReference>
<dbReference type="Proteomes" id="UP000199149">
    <property type="component" value="Unassembled WGS sequence"/>
</dbReference>
<feature type="domain" description="Core-binding (CB)" evidence="7">
    <location>
        <begin position="80"/>
        <end position="163"/>
    </location>
</feature>
<dbReference type="PANTHER" id="PTHR30349:SF41">
    <property type="entry name" value="INTEGRASE_RECOMBINASE PROTEIN MJ0367-RELATED"/>
    <property type="match status" value="1"/>
</dbReference>
<organism evidence="8 9">
    <name type="scientific">Algoriella xinjiangensis</name>
    <dbReference type="NCBI Taxonomy" id="684065"/>
    <lineage>
        <taxon>Bacteria</taxon>
        <taxon>Pseudomonadati</taxon>
        <taxon>Bacteroidota</taxon>
        <taxon>Flavobacteriia</taxon>
        <taxon>Flavobacteriales</taxon>
        <taxon>Weeksellaceae</taxon>
        <taxon>Algoriella</taxon>
    </lineage>
</organism>
<dbReference type="InterPro" id="IPR002104">
    <property type="entry name" value="Integrase_catalytic"/>
</dbReference>
<dbReference type="Pfam" id="PF00589">
    <property type="entry name" value="Phage_integrase"/>
    <property type="match status" value="1"/>
</dbReference>
<dbReference type="InterPro" id="IPR044068">
    <property type="entry name" value="CB"/>
</dbReference>
<dbReference type="STRING" id="684065.SAMN05421738_1074"/>
<dbReference type="Gene3D" id="1.10.443.10">
    <property type="entry name" value="Intergrase catalytic core"/>
    <property type="match status" value="1"/>
</dbReference>